<feature type="region of interest" description="Disordered" evidence="10">
    <location>
        <begin position="1080"/>
        <end position="1138"/>
    </location>
</feature>
<dbReference type="InterPro" id="IPR041588">
    <property type="entry name" value="Integrase_H2C2"/>
</dbReference>
<keyword evidence="5" id="KW-0378">Hydrolase</keyword>
<keyword evidence="4" id="KW-0255">Endonuclease</keyword>
<dbReference type="InterPro" id="IPR001969">
    <property type="entry name" value="Aspartic_peptidase_AS"/>
</dbReference>
<dbReference type="InterPro" id="IPR021109">
    <property type="entry name" value="Peptidase_aspartic_dom_sf"/>
</dbReference>
<keyword evidence="12" id="KW-1185">Reference proteome</keyword>
<dbReference type="Pfam" id="PF00078">
    <property type="entry name" value="RVT_1"/>
    <property type="match status" value="1"/>
</dbReference>
<dbReference type="Pfam" id="PF17921">
    <property type="entry name" value="Integrase_H2C2"/>
    <property type="match status" value="1"/>
</dbReference>
<reference evidence="11" key="1">
    <citation type="submission" date="2020-04" db="EMBL/GenBank/DDBJ databases">
        <authorList>
            <person name="Alioto T."/>
            <person name="Alioto T."/>
            <person name="Gomez Garrido J."/>
        </authorList>
    </citation>
    <scope>NUCLEOTIDE SEQUENCE</scope>
    <source>
        <strain evidence="11">A484AB</strain>
    </source>
</reference>
<dbReference type="PANTHER" id="PTHR37984">
    <property type="entry name" value="PROTEIN CBG26694"/>
    <property type="match status" value="1"/>
</dbReference>
<dbReference type="InterPro" id="IPR036397">
    <property type="entry name" value="RNaseH_sf"/>
</dbReference>
<dbReference type="CDD" id="cd01647">
    <property type="entry name" value="RT_LTR"/>
    <property type="match status" value="1"/>
</dbReference>
<evidence type="ECO:0000256" key="9">
    <source>
        <dbReference type="ARBA" id="ARBA00022918"/>
    </source>
</evidence>
<protein>
    <submittedName>
        <fullName evidence="11">Uncharacterized protein K02A2.6-like</fullName>
    </submittedName>
</protein>
<feature type="compositionally biased region" description="Polar residues" evidence="10">
    <location>
        <begin position="1080"/>
        <end position="1097"/>
    </location>
</feature>
<dbReference type="GO" id="GO:0004190">
    <property type="term" value="F:aspartic-type endopeptidase activity"/>
    <property type="evidence" value="ECO:0007669"/>
    <property type="project" value="InterPro"/>
</dbReference>
<dbReference type="PANTHER" id="PTHR37984:SF11">
    <property type="entry name" value="INTEGRASE CATALYTIC DOMAIN-CONTAINING PROTEIN"/>
    <property type="match status" value="1"/>
</dbReference>
<evidence type="ECO:0000313" key="12">
    <source>
        <dbReference type="Proteomes" id="UP001152795"/>
    </source>
</evidence>
<dbReference type="InterPro" id="IPR050951">
    <property type="entry name" value="Retrovirus_Pol_polyprotein"/>
</dbReference>
<keyword evidence="9" id="KW-0695">RNA-directed DNA polymerase</keyword>
<dbReference type="FunFam" id="1.10.340.70:FF:000003">
    <property type="entry name" value="Protein CBG25708"/>
    <property type="match status" value="1"/>
</dbReference>
<evidence type="ECO:0000256" key="7">
    <source>
        <dbReference type="ARBA" id="ARBA00022884"/>
    </source>
</evidence>
<dbReference type="GO" id="GO:0004519">
    <property type="term" value="F:endonuclease activity"/>
    <property type="evidence" value="ECO:0007669"/>
    <property type="project" value="UniProtKB-KW"/>
</dbReference>
<dbReference type="GO" id="GO:0003723">
    <property type="term" value="F:RNA binding"/>
    <property type="evidence" value="ECO:0007669"/>
    <property type="project" value="UniProtKB-KW"/>
</dbReference>
<evidence type="ECO:0000256" key="6">
    <source>
        <dbReference type="ARBA" id="ARBA00022842"/>
    </source>
</evidence>
<dbReference type="FunFam" id="3.30.70.270:FF:000026">
    <property type="entry name" value="Transposon Ty3-G Gag-Pol polyprotein"/>
    <property type="match status" value="1"/>
</dbReference>
<dbReference type="SUPFAM" id="SSF50630">
    <property type="entry name" value="Acid proteases"/>
    <property type="match status" value="1"/>
</dbReference>
<organism evidence="11 12">
    <name type="scientific">Paramuricea clavata</name>
    <name type="common">Red gorgonian</name>
    <name type="synonym">Violescent sea-whip</name>
    <dbReference type="NCBI Taxonomy" id="317549"/>
    <lineage>
        <taxon>Eukaryota</taxon>
        <taxon>Metazoa</taxon>
        <taxon>Cnidaria</taxon>
        <taxon>Anthozoa</taxon>
        <taxon>Octocorallia</taxon>
        <taxon>Malacalcyonacea</taxon>
        <taxon>Plexauridae</taxon>
        <taxon>Paramuricea</taxon>
    </lineage>
</organism>
<evidence type="ECO:0000256" key="5">
    <source>
        <dbReference type="ARBA" id="ARBA00022801"/>
    </source>
</evidence>
<dbReference type="PROSITE" id="PS50994">
    <property type="entry name" value="INTEGRASE"/>
    <property type="match status" value="1"/>
</dbReference>
<dbReference type="GO" id="GO:0003964">
    <property type="term" value="F:RNA-directed DNA polymerase activity"/>
    <property type="evidence" value="ECO:0007669"/>
    <property type="project" value="UniProtKB-KW"/>
</dbReference>
<evidence type="ECO:0000256" key="2">
    <source>
        <dbReference type="ARBA" id="ARBA00022695"/>
    </source>
</evidence>
<dbReference type="Gene3D" id="1.10.340.70">
    <property type="match status" value="1"/>
</dbReference>
<dbReference type="InterPro" id="IPR043128">
    <property type="entry name" value="Rev_trsase/Diguanyl_cyclase"/>
</dbReference>
<gene>
    <name evidence="11" type="ORF">PACLA_8A083566</name>
</gene>
<dbReference type="Gene3D" id="2.40.70.10">
    <property type="entry name" value="Acid Proteases"/>
    <property type="match status" value="1"/>
</dbReference>
<keyword evidence="1" id="KW-0808">Transferase</keyword>
<keyword evidence="8" id="KW-0229">DNA integration</keyword>
<dbReference type="EMBL" id="CACRXK020003697">
    <property type="protein sequence ID" value="CAB3999889.1"/>
    <property type="molecule type" value="Genomic_DNA"/>
</dbReference>
<dbReference type="Gene3D" id="3.30.70.270">
    <property type="match status" value="2"/>
</dbReference>
<dbReference type="AlphaFoldDB" id="A0A6S7H6H1"/>
<evidence type="ECO:0000256" key="3">
    <source>
        <dbReference type="ARBA" id="ARBA00022722"/>
    </source>
</evidence>
<name>A0A6S7H6H1_PARCT</name>
<dbReference type="SUPFAM" id="SSF56672">
    <property type="entry name" value="DNA/RNA polymerases"/>
    <property type="match status" value="1"/>
</dbReference>
<dbReference type="PROSITE" id="PS00141">
    <property type="entry name" value="ASP_PROTEASE"/>
    <property type="match status" value="1"/>
</dbReference>
<dbReference type="Pfam" id="PF17919">
    <property type="entry name" value="RT_RNaseH_2"/>
    <property type="match status" value="1"/>
</dbReference>
<dbReference type="InterPro" id="IPR041577">
    <property type="entry name" value="RT_RNaseH_2"/>
</dbReference>
<dbReference type="Proteomes" id="UP001152795">
    <property type="component" value="Unassembled WGS sequence"/>
</dbReference>
<dbReference type="Gene3D" id="3.30.420.10">
    <property type="entry name" value="Ribonuclease H-like superfamily/Ribonuclease H"/>
    <property type="match status" value="1"/>
</dbReference>
<dbReference type="Gene3D" id="3.10.10.10">
    <property type="entry name" value="HIV Type 1 Reverse Transcriptase, subunit A, domain 1"/>
    <property type="match status" value="1"/>
</dbReference>
<feature type="compositionally biased region" description="Low complexity" evidence="10">
    <location>
        <begin position="1098"/>
        <end position="1113"/>
    </location>
</feature>
<proteinExistence type="predicted"/>
<dbReference type="InterPro" id="IPR043502">
    <property type="entry name" value="DNA/RNA_pol_sf"/>
</dbReference>
<evidence type="ECO:0000313" key="11">
    <source>
        <dbReference type="EMBL" id="CAB3999889.1"/>
    </source>
</evidence>
<evidence type="ECO:0000256" key="8">
    <source>
        <dbReference type="ARBA" id="ARBA00022908"/>
    </source>
</evidence>
<evidence type="ECO:0000256" key="1">
    <source>
        <dbReference type="ARBA" id="ARBA00022679"/>
    </source>
</evidence>
<dbReference type="InterPro" id="IPR001584">
    <property type="entry name" value="Integrase_cat-core"/>
</dbReference>
<comment type="caution">
    <text evidence="11">The sequence shown here is derived from an EMBL/GenBank/DDBJ whole genome shotgun (WGS) entry which is preliminary data.</text>
</comment>
<dbReference type="SUPFAM" id="SSF53098">
    <property type="entry name" value="Ribonuclease H-like"/>
    <property type="match status" value="1"/>
</dbReference>
<accession>A0A6S7H6H1</accession>
<feature type="region of interest" description="Disordered" evidence="10">
    <location>
        <begin position="258"/>
        <end position="288"/>
    </location>
</feature>
<feature type="compositionally biased region" description="Basic residues" evidence="10">
    <location>
        <begin position="258"/>
        <end position="274"/>
    </location>
</feature>
<evidence type="ECO:0000256" key="4">
    <source>
        <dbReference type="ARBA" id="ARBA00022759"/>
    </source>
</evidence>
<sequence>MADEETPQPAQQAVQVVQMAQSVTIQPMPEFRPDAKVGASLATRWNNWQADFEMFIIASGITDAKRKRALLLYQAGPRVREIFKQLVDTGNDDNYEVAKAKLKEYFDPQKNRRYEVYLFRQAMQKTDETLDEYHTRLRTMAATCEFNDVEFEIEQQIIIGGTSSKIRKHALRDPKFDLKGMLLEGRRDEQSSYQIKDIESKESTEVYTNKLDGKSAKTEAKTCRYCGREYPHDNALRRVRHAIICGKVNHFARVCKSKPKAPKQNTRKQHKGRGKALNPLNHDETDNSDEDYLYTVNKDQANTAKVKVKVGGASFMMTLDTGATINVIDEQTFSKMDGVKLKQTNTKAFPYNTTQPVKFLGKFEAVVETRKRLSVAMFYVVKGQNSGNLLSLATAQDLGLITLHLNHVTTKDDNLDKIIGKHTKVFHGLGKLKGETVKLDIDKDQIPKAQPQRRIPYHIRKKVEDALKALEKEDVIERVPENEATPWVSPIVVVPKKDGGVRICVDMRQANEAIRRVRHPIPTVNDVSFALNGAQYFTKLDLSQAYHQLVLDQESRFITTFSTHVGLYRYKRLNYGTNASAEIFQHVLQTKLQGLNGVKNIADDIIVFGKTRAEHDQNLDKCLARLSNSGLKLNRGKCTFLEDKLEFFGQIFSREGTRPDPKRVNDLLNAPQPSSVSEVRSLLGMANYSSKYIRDFATLTAPLRELTKKNARFTWLPKHQACFDKLKATLASAPCMSYFAKDKETLVIVDASPVGISAILSQQEPATNDPKIVAYASRSLTDTETLTDHKPLEVIYGSRKAKASARIERWILRLQPYSFKIVYKSGANNPADYLSRHPINPNSRKQEKMTEEYINFIVHNAVPRAMTLDEIIKATNSDSTLKGLRAAIRLKRWDSPVVQSFKSIKDELTVTSHGVILRGTRIVIPKSLQQRAIDIAHEAHLGVEKTKSLVREKIWFPQMDTMVKNTIERCVACQAVGRANAPEPIATTNMPKHPWRVLHVDFYGPLPSNDYLLVVIDRYSRFPDVEIVRSTKASVVIPKLDKIFAVHGIPEVLKSDNGPPFNGDEYKQYLKSLGIKPEFSFSTESNNQRTPEETIQFNMNDRNNNNRGNGMNMHPRRSTRVRKQPERYGQTLPSNIVT</sequence>
<dbReference type="InterPro" id="IPR000477">
    <property type="entry name" value="RT_dom"/>
</dbReference>
<keyword evidence="6" id="KW-0460">Magnesium</keyword>
<dbReference type="Pfam" id="PF00665">
    <property type="entry name" value="rve"/>
    <property type="match status" value="1"/>
</dbReference>
<dbReference type="OrthoDB" id="10060843at2759"/>
<dbReference type="GO" id="GO:0015074">
    <property type="term" value="P:DNA integration"/>
    <property type="evidence" value="ECO:0007669"/>
    <property type="project" value="UniProtKB-KW"/>
</dbReference>
<evidence type="ECO:0000256" key="10">
    <source>
        <dbReference type="SAM" id="MobiDB-lite"/>
    </source>
</evidence>
<dbReference type="PROSITE" id="PS50878">
    <property type="entry name" value="RT_POL"/>
    <property type="match status" value="1"/>
</dbReference>
<keyword evidence="2" id="KW-0548">Nucleotidyltransferase</keyword>
<keyword evidence="3" id="KW-0540">Nuclease</keyword>
<dbReference type="InterPro" id="IPR012337">
    <property type="entry name" value="RNaseH-like_sf"/>
</dbReference>
<dbReference type="GO" id="GO:0006508">
    <property type="term" value="P:proteolysis"/>
    <property type="evidence" value="ECO:0007669"/>
    <property type="project" value="InterPro"/>
</dbReference>
<keyword evidence="7" id="KW-0694">RNA-binding</keyword>